<dbReference type="SUPFAM" id="SSF52540">
    <property type="entry name" value="P-loop containing nucleoside triphosphate hydrolases"/>
    <property type="match status" value="1"/>
</dbReference>
<dbReference type="InterPro" id="IPR003593">
    <property type="entry name" value="AAA+_ATPase"/>
</dbReference>
<feature type="domain" description="AAA+ ATPase" evidence="4">
    <location>
        <begin position="89"/>
        <end position="227"/>
    </location>
</feature>
<dbReference type="PANTHER" id="PTHR43392">
    <property type="entry name" value="AAA-TYPE ATPASE FAMILY PROTEIN / ANKYRIN REPEAT FAMILY PROTEIN"/>
    <property type="match status" value="1"/>
</dbReference>
<dbReference type="SMART" id="SM00382">
    <property type="entry name" value="AAA"/>
    <property type="match status" value="1"/>
</dbReference>
<dbReference type="AlphaFoldDB" id="A0A7W2ASC9"/>
<evidence type="ECO:0000313" key="5">
    <source>
        <dbReference type="EMBL" id="MBA4602346.1"/>
    </source>
</evidence>
<keyword evidence="6" id="KW-1185">Reference proteome</keyword>
<dbReference type="PRINTS" id="PR00819">
    <property type="entry name" value="CBXCFQXSUPER"/>
</dbReference>
<dbReference type="Pfam" id="PF00004">
    <property type="entry name" value="AAA"/>
    <property type="match status" value="1"/>
</dbReference>
<dbReference type="RefSeq" id="WP_181739848.1">
    <property type="nucleotide sequence ID" value="NZ_JACEOL010000029.1"/>
</dbReference>
<protein>
    <submittedName>
        <fullName evidence="5">Stage V sporulation protein K</fullName>
    </submittedName>
</protein>
<dbReference type="Gene3D" id="1.10.8.60">
    <property type="match status" value="1"/>
</dbReference>
<accession>A0A7W2ASC9</accession>
<dbReference type="InterPro" id="IPR050773">
    <property type="entry name" value="CbxX/CfxQ_RuBisCO_ESX"/>
</dbReference>
<dbReference type="InterPro" id="IPR014232">
    <property type="entry name" value="Spore_V_K"/>
</dbReference>
<dbReference type="CDD" id="cd00009">
    <property type="entry name" value="AAA"/>
    <property type="match status" value="1"/>
</dbReference>
<proteinExistence type="inferred from homology"/>
<sequence>MNRRVMTGNARHQIHVVFDHPKKDFASLSRPIEFSPSDPAGGEGPLQDCLEQLNQLVGLNKIKEFIKEIYAWLEIGKRRRAAGLSAEQQVLHMIFSGNPGTGKTTVARILSKLFKEMGVLSKGHFIEVERADLVGEYIGHTAQKTREHVRKALGGVLFIDEAYSLARGGDKDFGKEAIDTMVKSMEDYKNDFVLILAGYSEEMEAFLRLNPGLPSRFPIHLQFPDFHLDELMKIAAQMVKKREYRLSSAARDKLRKHLQQKLLTSKTEFGNARYVRNLIEQAVRHQAVRLIGKREISREELMTIQCEDLRFDQYAQKSGASSWYNEKMPKPYFV</sequence>
<evidence type="ECO:0000256" key="1">
    <source>
        <dbReference type="ARBA" id="ARBA00010378"/>
    </source>
</evidence>
<keyword evidence="3" id="KW-0067">ATP-binding</keyword>
<dbReference type="InterPro" id="IPR041627">
    <property type="entry name" value="AAA_lid_6"/>
</dbReference>
<dbReference type="NCBIfam" id="TIGR02881">
    <property type="entry name" value="spore_V_K"/>
    <property type="match status" value="1"/>
</dbReference>
<dbReference type="EMBL" id="JACEOL010000029">
    <property type="protein sequence ID" value="MBA4602346.1"/>
    <property type="molecule type" value="Genomic_DNA"/>
</dbReference>
<name>A0A7W2ASC9_9BACL</name>
<evidence type="ECO:0000256" key="2">
    <source>
        <dbReference type="ARBA" id="ARBA00022741"/>
    </source>
</evidence>
<dbReference type="InterPro" id="IPR000641">
    <property type="entry name" value="CbxX/CfxQ"/>
</dbReference>
<dbReference type="InterPro" id="IPR003959">
    <property type="entry name" value="ATPase_AAA_core"/>
</dbReference>
<dbReference type="GO" id="GO:0016887">
    <property type="term" value="F:ATP hydrolysis activity"/>
    <property type="evidence" value="ECO:0007669"/>
    <property type="project" value="InterPro"/>
</dbReference>
<dbReference type="Gene3D" id="3.40.50.300">
    <property type="entry name" value="P-loop containing nucleotide triphosphate hydrolases"/>
    <property type="match status" value="1"/>
</dbReference>
<evidence type="ECO:0000256" key="3">
    <source>
        <dbReference type="ARBA" id="ARBA00022840"/>
    </source>
</evidence>
<evidence type="ECO:0000313" key="6">
    <source>
        <dbReference type="Proteomes" id="UP000538292"/>
    </source>
</evidence>
<gene>
    <name evidence="5" type="primary">spoVK</name>
    <name evidence="5" type="ORF">H2C83_08450</name>
</gene>
<dbReference type="GO" id="GO:0005524">
    <property type="term" value="F:ATP binding"/>
    <property type="evidence" value="ECO:0007669"/>
    <property type="project" value="UniProtKB-KW"/>
</dbReference>
<reference evidence="5 6" key="1">
    <citation type="submission" date="2020-07" db="EMBL/GenBank/DDBJ databases">
        <title>Thermoactinomyces phylogeny.</title>
        <authorList>
            <person name="Dunlap C."/>
        </authorList>
    </citation>
    <scope>NUCLEOTIDE SEQUENCE [LARGE SCALE GENOMIC DNA]</scope>
    <source>
        <strain evidence="5 6">AMNI-1</strain>
    </source>
</reference>
<organism evidence="5 6">
    <name type="scientific">Thermoactinomyces mirandus</name>
    <dbReference type="NCBI Taxonomy" id="2756294"/>
    <lineage>
        <taxon>Bacteria</taxon>
        <taxon>Bacillati</taxon>
        <taxon>Bacillota</taxon>
        <taxon>Bacilli</taxon>
        <taxon>Bacillales</taxon>
        <taxon>Thermoactinomycetaceae</taxon>
        <taxon>Thermoactinomyces</taxon>
    </lineage>
</organism>
<dbReference type="PANTHER" id="PTHR43392:SF2">
    <property type="entry name" value="AAA-TYPE ATPASE FAMILY PROTEIN _ ANKYRIN REPEAT FAMILY PROTEIN"/>
    <property type="match status" value="1"/>
</dbReference>
<dbReference type="Proteomes" id="UP000538292">
    <property type="component" value="Unassembled WGS sequence"/>
</dbReference>
<evidence type="ECO:0000259" key="4">
    <source>
        <dbReference type="SMART" id="SM00382"/>
    </source>
</evidence>
<dbReference type="InterPro" id="IPR027417">
    <property type="entry name" value="P-loop_NTPase"/>
</dbReference>
<comment type="similarity">
    <text evidence="1">Belongs to the CbxX/CfxQ family.</text>
</comment>
<dbReference type="FunFam" id="3.40.50.300:FF:000216">
    <property type="entry name" value="Type VII secretion ATPase EccA"/>
    <property type="match status" value="1"/>
</dbReference>
<dbReference type="Pfam" id="PF17866">
    <property type="entry name" value="AAA_lid_6"/>
    <property type="match status" value="1"/>
</dbReference>
<comment type="caution">
    <text evidence="5">The sequence shown here is derived from an EMBL/GenBank/DDBJ whole genome shotgun (WGS) entry which is preliminary data.</text>
</comment>
<keyword evidence="2" id="KW-0547">Nucleotide-binding</keyword>